<keyword evidence="3" id="KW-1185">Reference proteome</keyword>
<dbReference type="InterPro" id="IPR010921">
    <property type="entry name" value="Trp_repressor/repl_initiator"/>
</dbReference>
<dbReference type="RefSeq" id="WP_179357713.1">
    <property type="nucleotide sequence ID" value="NZ_CP058627.1"/>
</dbReference>
<protein>
    <submittedName>
        <fullName evidence="2">Transposase</fullName>
    </submittedName>
</protein>
<organism evidence="2 3">
    <name type="scientific">Chitinibacter bivalviorum</name>
    <dbReference type="NCBI Taxonomy" id="2739434"/>
    <lineage>
        <taxon>Bacteria</taxon>
        <taxon>Pseudomonadati</taxon>
        <taxon>Pseudomonadota</taxon>
        <taxon>Betaproteobacteria</taxon>
        <taxon>Neisseriales</taxon>
        <taxon>Chitinibacteraceae</taxon>
        <taxon>Chitinibacter</taxon>
    </lineage>
</organism>
<accession>A0A7H9BGV5</accession>
<evidence type="ECO:0000313" key="3">
    <source>
        <dbReference type="Proteomes" id="UP000509597"/>
    </source>
</evidence>
<dbReference type="Gene3D" id="1.10.10.10">
    <property type="entry name" value="Winged helix-like DNA-binding domain superfamily/Winged helix DNA-binding domain"/>
    <property type="match status" value="1"/>
</dbReference>
<gene>
    <name evidence="2" type="ORF">HQ393_04840</name>
</gene>
<dbReference type="GO" id="GO:0043565">
    <property type="term" value="F:sequence-specific DNA binding"/>
    <property type="evidence" value="ECO:0007669"/>
    <property type="project" value="InterPro"/>
</dbReference>
<dbReference type="GO" id="GO:0006313">
    <property type="term" value="P:DNA transposition"/>
    <property type="evidence" value="ECO:0007669"/>
    <property type="project" value="InterPro"/>
</dbReference>
<dbReference type="Pfam" id="PF01527">
    <property type="entry name" value="HTH_Tnp_1"/>
    <property type="match status" value="1"/>
</dbReference>
<feature type="region of interest" description="Disordered" evidence="1">
    <location>
        <begin position="60"/>
        <end position="79"/>
    </location>
</feature>
<reference evidence="2 3" key="1">
    <citation type="submission" date="2020-07" db="EMBL/GenBank/DDBJ databases">
        <title>Complete genome sequence of Chitinibacter sp. 2T18.</title>
        <authorList>
            <person name="Bae J.-W."/>
            <person name="Choi J.-W."/>
        </authorList>
    </citation>
    <scope>NUCLEOTIDE SEQUENCE [LARGE SCALE GENOMIC DNA]</scope>
    <source>
        <strain evidence="2 3">2T18</strain>
    </source>
</reference>
<dbReference type="KEGG" id="chiz:HQ393_04840"/>
<dbReference type="EMBL" id="CP058627">
    <property type="protein sequence ID" value="QLG87632.1"/>
    <property type="molecule type" value="Genomic_DNA"/>
</dbReference>
<name>A0A7H9BGV5_9NEIS</name>
<dbReference type="InterPro" id="IPR036388">
    <property type="entry name" value="WH-like_DNA-bd_sf"/>
</dbReference>
<dbReference type="GO" id="GO:0004803">
    <property type="term" value="F:transposase activity"/>
    <property type="evidence" value="ECO:0007669"/>
    <property type="project" value="InterPro"/>
</dbReference>
<evidence type="ECO:0000256" key="1">
    <source>
        <dbReference type="SAM" id="MobiDB-lite"/>
    </source>
</evidence>
<evidence type="ECO:0000313" key="2">
    <source>
        <dbReference type="EMBL" id="QLG87632.1"/>
    </source>
</evidence>
<dbReference type="InterPro" id="IPR002514">
    <property type="entry name" value="Transposase_8"/>
</dbReference>
<proteinExistence type="predicted"/>
<dbReference type="AlphaFoldDB" id="A0A7H9BGV5"/>
<feature type="compositionally biased region" description="Polar residues" evidence="1">
    <location>
        <begin position="64"/>
        <end position="74"/>
    </location>
</feature>
<dbReference type="Proteomes" id="UP000509597">
    <property type="component" value="Chromosome"/>
</dbReference>
<dbReference type="SUPFAM" id="SSF48295">
    <property type="entry name" value="TrpR-like"/>
    <property type="match status" value="1"/>
</dbReference>
<sequence length="132" mass="14450">MDAILPLQSTPRRSRRKHSPEFKAAVLAACHQPGVSVAAIARQYDLNDNIVHKWLADARRSTDPESSSLTNSRDVSPASPALTFMPIQIADTPTPASAPIRLKFLQGQRDLSIEWPADQAQACLALIQALLR</sequence>